<evidence type="ECO:0000313" key="2">
    <source>
        <dbReference type="Proteomes" id="UP000789901"/>
    </source>
</evidence>
<dbReference type="Proteomes" id="UP000789901">
    <property type="component" value="Unassembled WGS sequence"/>
</dbReference>
<organism evidence="1 2">
    <name type="scientific">Gigaspora margarita</name>
    <dbReference type="NCBI Taxonomy" id="4874"/>
    <lineage>
        <taxon>Eukaryota</taxon>
        <taxon>Fungi</taxon>
        <taxon>Fungi incertae sedis</taxon>
        <taxon>Mucoromycota</taxon>
        <taxon>Glomeromycotina</taxon>
        <taxon>Glomeromycetes</taxon>
        <taxon>Diversisporales</taxon>
        <taxon>Gigasporaceae</taxon>
        <taxon>Gigaspora</taxon>
    </lineage>
</organism>
<proteinExistence type="predicted"/>
<reference evidence="1 2" key="1">
    <citation type="submission" date="2021-06" db="EMBL/GenBank/DDBJ databases">
        <authorList>
            <person name="Kallberg Y."/>
            <person name="Tangrot J."/>
            <person name="Rosling A."/>
        </authorList>
    </citation>
    <scope>NUCLEOTIDE SEQUENCE [LARGE SCALE GENOMIC DNA]</scope>
    <source>
        <strain evidence="1 2">120-4 pot B 10/14</strain>
    </source>
</reference>
<keyword evidence="2" id="KW-1185">Reference proteome</keyword>
<gene>
    <name evidence="1" type="ORF">GMARGA_LOCUS11341</name>
</gene>
<name>A0ABN7UWA6_GIGMA</name>
<sequence length="98" mass="11213">MDGKKIKNISDNLLNIHKEELNNISDKLLNIKGEIKHVTKDAFDNKNKLNDDDLKNVCAIFDAFSRRCSKNEKEAIKCFEIAAKGDHEEAIEARKQLN</sequence>
<evidence type="ECO:0000313" key="1">
    <source>
        <dbReference type="EMBL" id="CAG8688287.1"/>
    </source>
</evidence>
<dbReference type="EMBL" id="CAJVQB010006616">
    <property type="protein sequence ID" value="CAG8688287.1"/>
    <property type="molecule type" value="Genomic_DNA"/>
</dbReference>
<protein>
    <submittedName>
        <fullName evidence="1">15250_t:CDS:1</fullName>
    </submittedName>
</protein>
<accession>A0ABN7UWA6</accession>
<comment type="caution">
    <text evidence="1">The sequence shown here is derived from an EMBL/GenBank/DDBJ whole genome shotgun (WGS) entry which is preliminary data.</text>
</comment>